<evidence type="ECO:0000256" key="6">
    <source>
        <dbReference type="SAM" id="Phobius"/>
    </source>
</evidence>
<feature type="binding site" evidence="5">
    <location>
        <position position="47"/>
    </location>
    <ligand>
        <name>ATP</name>
        <dbReference type="ChEBI" id="CHEBI:30616"/>
    </ligand>
</feature>
<dbReference type="PROSITE" id="PS00108">
    <property type="entry name" value="PROTEIN_KINASE_ST"/>
    <property type="match status" value="1"/>
</dbReference>
<evidence type="ECO:0000256" key="1">
    <source>
        <dbReference type="ARBA" id="ARBA00022679"/>
    </source>
</evidence>
<evidence type="ECO:0000256" key="4">
    <source>
        <dbReference type="ARBA" id="ARBA00022840"/>
    </source>
</evidence>
<keyword evidence="1" id="KW-0808">Transferase</keyword>
<dbReference type="Pfam" id="PF00069">
    <property type="entry name" value="Pkinase"/>
    <property type="match status" value="1"/>
</dbReference>
<protein>
    <submittedName>
        <fullName evidence="8">Serine/threonine protein kinase</fullName>
    </submittedName>
</protein>
<dbReference type="SUPFAM" id="SSF56112">
    <property type="entry name" value="Protein kinase-like (PK-like)"/>
    <property type="match status" value="1"/>
</dbReference>
<dbReference type="CDD" id="cd14014">
    <property type="entry name" value="STKc_PknB_like"/>
    <property type="match status" value="1"/>
</dbReference>
<dbReference type="PANTHER" id="PTHR43289:SF34">
    <property type="entry name" value="SERINE_THREONINE-PROTEIN KINASE YBDM-RELATED"/>
    <property type="match status" value="1"/>
</dbReference>
<dbReference type="Gene3D" id="1.10.510.10">
    <property type="entry name" value="Transferase(Phosphotransferase) domain 1"/>
    <property type="match status" value="1"/>
</dbReference>
<keyword evidence="6" id="KW-0472">Membrane</keyword>
<dbReference type="InterPro" id="IPR008271">
    <property type="entry name" value="Ser/Thr_kinase_AS"/>
</dbReference>
<organism evidence="8 9">
    <name type="scientific">Oliverpabstia intestinalis</name>
    <dbReference type="NCBI Taxonomy" id="2606633"/>
    <lineage>
        <taxon>Bacteria</taxon>
        <taxon>Bacillati</taxon>
        <taxon>Bacillota</taxon>
        <taxon>Clostridia</taxon>
        <taxon>Lachnospirales</taxon>
        <taxon>Lachnospiraceae</taxon>
        <taxon>Oliverpabstia</taxon>
    </lineage>
</organism>
<keyword evidence="6" id="KW-0812">Transmembrane</keyword>
<proteinExistence type="predicted"/>
<dbReference type="InterPro" id="IPR011009">
    <property type="entry name" value="Kinase-like_dom_sf"/>
</dbReference>
<accession>A0A7X2P1U8</accession>
<dbReference type="PROSITE" id="PS50011">
    <property type="entry name" value="PROTEIN_KINASE_DOM"/>
    <property type="match status" value="1"/>
</dbReference>
<dbReference type="PROSITE" id="PS00107">
    <property type="entry name" value="PROTEIN_KINASE_ATP"/>
    <property type="match status" value="1"/>
</dbReference>
<keyword evidence="8" id="KW-0723">Serine/threonine-protein kinase</keyword>
<feature type="domain" description="Protein kinase" evidence="7">
    <location>
        <begin position="18"/>
        <end position="285"/>
    </location>
</feature>
<evidence type="ECO:0000313" key="9">
    <source>
        <dbReference type="Proteomes" id="UP000440513"/>
    </source>
</evidence>
<dbReference type="Proteomes" id="UP000440513">
    <property type="component" value="Unassembled WGS sequence"/>
</dbReference>
<dbReference type="AlphaFoldDB" id="A0A7X2P1U8"/>
<evidence type="ECO:0000313" key="8">
    <source>
        <dbReference type="EMBL" id="MST65831.1"/>
    </source>
</evidence>
<keyword evidence="6" id="KW-1133">Transmembrane helix</keyword>
<dbReference type="InterPro" id="IPR000719">
    <property type="entry name" value="Prot_kinase_dom"/>
</dbReference>
<dbReference type="SMART" id="SM00220">
    <property type="entry name" value="S_TKc"/>
    <property type="match status" value="1"/>
</dbReference>
<evidence type="ECO:0000256" key="3">
    <source>
        <dbReference type="ARBA" id="ARBA00022777"/>
    </source>
</evidence>
<feature type="transmembrane region" description="Helical" evidence="6">
    <location>
        <begin position="300"/>
        <end position="319"/>
    </location>
</feature>
<dbReference type="GO" id="GO:0005524">
    <property type="term" value="F:ATP binding"/>
    <property type="evidence" value="ECO:0007669"/>
    <property type="project" value="UniProtKB-UniRule"/>
</dbReference>
<evidence type="ECO:0000259" key="7">
    <source>
        <dbReference type="PROSITE" id="PS50011"/>
    </source>
</evidence>
<evidence type="ECO:0000256" key="2">
    <source>
        <dbReference type="ARBA" id="ARBA00022741"/>
    </source>
</evidence>
<keyword evidence="2 5" id="KW-0547">Nucleotide-binding</keyword>
<dbReference type="PANTHER" id="PTHR43289">
    <property type="entry name" value="MITOGEN-ACTIVATED PROTEIN KINASE KINASE KINASE 20-RELATED"/>
    <property type="match status" value="1"/>
</dbReference>
<dbReference type="GO" id="GO:0004674">
    <property type="term" value="F:protein serine/threonine kinase activity"/>
    <property type="evidence" value="ECO:0007669"/>
    <property type="project" value="UniProtKB-KW"/>
</dbReference>
<sequence>MSGGISMLQIGSYVDGKYKVLNKIGQGGMSVVYLALNEKANKTWAIKEVRKDGQQDFTTVKQGLIAETNILKELNHKYLPSIIDVIDDGDSFLIVMDYIQGKSLDKILKGSMEKEGLPIALDDVIAWGKQLCEVFYYLHTRPNPIIYRDMKPGNVMLKPDGEISLIDFGTARTFKQGNREDTTCLGTPGYASPEQYGGNGQSTPRSDIYCLGATLHHLITGRNPSPTPFNFPKITQCRPSLVDEIPREDMNKLLGLEMIIDRCTQYEPENRYESCLEMLYDLEHIEELSLPYRKKLRKKLLGFGVSAAVAVLCGGISLGCMLMENKTEQSGYDYYVDQAEKSDGTAKVNYAKKAVAIDPGKEEAYLVYLDALRNDEDGFSGQDSQDFKALLQQMAGRQTYEEVLEDNLDGYTELAYELGMAYYFPGGAGKPAGDKELAKKWFGIVAQAVLSDDQLKAFGLDSTEKLSADKIQEYDIDTNLVETFLSICSYYGKVGQEDTVTGEIKYSYSDFWVELNGLVGGLPETISTESRERLTQLRLLNDVSYQLYENAKQFVSDAGVDKTTFQGALAAIETRVSGADTGSNQTAQRIRDNTITTVDNTKKLVESLYAQNSDAVKSGGDQ</sequence>
<dbReference type="EMBL" id="VUMS01000005">
    <property type="protein sequence ID" value="MST65831.1"/>
    <property type="molecule type" value="Genomic_DNA"/>
</dbReference>
<dbReference type="InterPro" id="IPR017441">
    <property type="entry name" value="Protein_kinase_ATP_BS"/>
</dbReference>
<comment type="caution">
    <text evidence="8">The sequence shown here is derived from an EMBL/GenBank/DDBJ whole genome shotgun (WGS) entry which is preliminary data.</text>
</comment>
<name>A0A7X2P1U8_9FIRM</name>
<keyword evidence="4 5" id="KW-0067">ATP-binding</keyword>
<evidence type="ECO:0000256" key="5">
    <source>
        <dbReference type="PROSITE-ProRule" id="PRU10141"/>
    </source>
</evidence>
<keyword evidence="3 8" id="KW-0418">Kinase</keyword>
<keyword evidence="9" id="KW-1185">Reference proteome</keyword>
<gene>
    <name evidence="8" type="ORF">FYJ57_03580</name>
</gene>
<reference evidence="8 9" key="1">
    <citation type="submission" date="2019-08" db="EMBL/GenBank/DDBJ databases">
        <title>In-depth cultivation of the pig gut microbiome towards novel bacterial diversity and tailored functional studies.</title>
        <authorList>
            <person name="Wylensek D."/>
            <person name="Hitch T.C.A."/>
            <person name="Clavel T."/>
        </authorList>
    </citation>
    <scope>NUCLEOTIDE SEQUENCE [LARGE SCALE GENOMIC DNA]</scope>
    <source>
        <strain evidence="8 9">BSM-380-WT-5A</strain>
    </source>
</reference>